<protein>
    <recommendedName>
        <fullName evidence="2">Outer membrane protein beta-barrel domain-containing protein</fullName>
    </recommendedName>
</protein>
<evidence type="ECO:0000259" key="2">
    <source>
        <dbReference type="Pfam" id="PF13568"/>
    </source>
</evidence>
<feature type="compositionally biased region" description="Low complexity" evidence="1">
    <location>
        <begin position="77"/>
        <end position="145"/>
    </location>
</feature>
<dbReference type="Gene3D" id="2.40.160.20">
    <property type="match status" value="1"/>
</dbReference>
<evidence type="ECO:0000256" key="1">
    <source>
        <dbReference type="SAM" id="MobiDB-lite"/>
    </source>
</evidence>
<organism evidence="3 4">
    <name type="scientific">Flaviaesturariibacter flavus</name>
    <dbReference type="NCBI Taxonomy" id="2502780"/>
    <lineage>
        <taxon>Bacteria</taxon>
        <taxon>Pseudomonadati</taxon>
        <taxon>Bacteroidota</taxon>
        <taxon>Chitinophagia</taxon>
        <taxon>Chitinophagales</taxon>
        <taxon>Chitinophagaceae</taxon>
        <taxon>Flaviaestuariibacter</taxon>
    </lineage>
</organism>
<dbReference type="InterPro" id="IPR011250">
    <property type="entry name" value="OMP/PagP_B-barrel"/>
</dbReference>
<proteinExistence type="predicted"/>
<name>A0A4R1BKN3_9BACT</name>
<sequence length="480" mass="52133">MQYQNDDMDDLWRKAADEYPLNTGGADWNKLAARMGIPPEPARGKDRRYLLLLLLLLLPWMCIEYRRQQGEEVARVAGGQPPSSAATPGAAAVATGGRAPATVPFTKPATAHGPEAPGAPAADAVPATESTRMPAPASTTATSTSRDNLSREHLQPAVDPVMLRDSRVAAGESIPKLRTATAPVKSFARRKNAPGAATVMTERRRDHSNKDDRTEAPVAEPTSLTPANPPTPAKPAEVPGDPAPGSILRDTSSKGSLAVSRPDTTGEPPVAAEQARKKPQAARTRRLYIGLMAGAGVTSVEGQKVQRMGKDLGLVAGYAAGRHWAFEAGLLWSRKHYYSSGEYVKGDIYTPRYYTLEDVTGDCRMIEIPVAVQYHFGHGGRGNWFASAGISSYLMKREDYSYLYKNTQYNTEYPVDYSYLNATRDWAAQLQLSAGYRLRLPRSLQVRVEPYVQLPLKGAGWGKLPLTSAGLRLALTRSLF</sequence>
<comment type="caution">
    <text evidence="3">The sequence shown here is derived from an EMBL/GenBank/DDBJ whole genome shotgun (WGS) entry which is preliminary data.</text>
</comment>
<feature type="region of interest" description="Disordered" evidence="1">
    <location>
        <begin position="181"/>
        <end position="281"/>
    </location>
</feature>
<dbReference type="SUPFAM" id="SSF56925">
    <property type="entry name" value="OMPA-like"/>
    <property type="match status" value="1"/>
</dbReference>
<evidence type="ECO:0000313" key="3">
    <source>
        <dbReference type="EMBL" id="TCJ17788.1"/>
    </source>
</evidence>
<reference evidence="3 4" key="1">
    <citation type="submission" date="2019-03" db="EMBL/GenBank/DDBJ databases">
        <authorList>
            <person name="Kim M.K.M."/>
        </authorList>
    </citation>
    <scope>NUCLEOTIDE SEQUENCE [LARGE SCALE GENOMIC DNA]</scope>
    <source>
        <strain evidence="3 4">17J68-12</strain>
    </source>
</reference>
<evidence type="ECO:0000313" key="4">
    <source>
        <dbReference type="Proteomes" id="UP000295334"/>
    </source>
</evidence>
<keyword evidence="4" id="KW-1185">Reference proteome</keyword>
<gene>
    <name evidence="3" type="ORF">EPD60_06265</name>
</gene>
<feature type="domain" description="Outer membrane protein beta-barrel" evidence="2">
    <location>
        <begin position="283"/>
        <end position="440"/>
    </location>
</feature>
<dbReference type="OrthoDB" id="1523584at2"/>
<dbReference type="Pfam" id="PF13568">
    <property type="entry name" value="OMP_b-brl_2"/>
    <property type="match status" value="1"/>
</dbReference>
<dbReference type="InterPro" id="IPR025665">
    <property type="entry name" value="Beta-barrel_OMP_2"/>
</dbReference>
<feature type="compositionally biased region" description="Basic and acidic residues" evidence="1">
    <location>
        <begin position="201"/>
        <end position="215"/>
    </location>
</feature>
<dbReference type="Proteomes" id="UP000295334">
    <property type="component" value="Unassembled WGS sequence"/>
</dbReference>
<dbReference type="EMBL" id="SJZI01000008">
    <property type="protein sequence ID" value="TCJ17788.1"/>
    <property type="molecule type" value="Genomic_DNA"/>
</dbReference>
<feature type="region of interest" description="Disordered" evidence="1">
    <location>
        <begin position="76"/>
        <end position="159"/>
    </location>
</feature>
<accession>A0A4R1BKN3</accession>
<dbReference type="AlphaFoldDB" id="A0A4R1BKN3"/>